<accession>A0A1H2R7A2</accession>
<dbReference type="RefSeq" id="WP_093750113.1">
    <property type="nucleotide sequence ID" value="NZ_BSYN01000001.1"/>
</dbReference>
<dbReference type="EMBL" id="FNNG01000001">
    <property type="protein sequence ID" value="SDW14549.1"/>
    <property type="molecule type" value="Genomic_DNA"/>
</dbReference>
<organism evidence="1 2">
    <name type="scientific">Tepidimicrobium xylanilyticum</name>
    <dbReference type="NCBI Taxonomy" id="1123352"/>
    <lineage>
        <taxon>Bacteria</taxon>
        <taxon>Bacillati</taxon>
        <taxon>Bacillota</taxon>
        <taxon>Tissierellia</taxon>
        <taxon>Tissierellales</taxon>
        <taxon>Tepidimicrobiaceae</taxon>
        <taxon>Tepidimicrobium</taxon>
    </lineage>
</organism>
<evidence type="ECO:0000313" key="1">
    <source>
        <dbReference type="EMBL" id="SDW14549.1"/>
    </source>
</evidence>
<evidence type="ECO:0000313" key="2">
    <source>
        <dbReference type="Proteomes" id="UP000198828"/>
    </source>
</evidence>
<name>A0A1H2R7A2_9FIRM</name>
<proteinExistence type="predicted"/>
<protein>
    <submittedName>
        <fullName evidence="1">Uncharacterized protein</fullName>
    </submittedName>
</protein>
<dbReference type="AlphaFoldDB" id="A0A1H2R7A2"/>
<keyword evidence="2" id="KW-1185">Reference proteome</keyword>
<dbReference type="Proteomes" id="UP000198828">
    <property type="component" value="Unassembled WGS sequence"/>
</dbReference>
<reference evidence="1 2" key="1">
    <citation type="submission" date="2016-10" db="EMBL/GenBank/DDBJ databases">
        <authorList>
            <person name="de Groot N.N."/>
        </authorList>
    </citation>
    <scope>NUCLEOTIDE SEQUENCE [LARGE SCALE GENOMIC DNA]</scope>
    <source>
        <strain evidence="1 2">DSM 23310</strain>
    </source>
</reference>
<sequence length="220" mass="25579">MVINGCKSLIIRCHFCTRLKEYSFNLFNMKTGEKIKYRCDCGEENIIISRDNKRLKIYINCFICGSKHYYNLHIHNILLNDNLINCAYGHEVLFLGDKQRANNMLLERSLNVGSSIGENISKECFSNFEILAKVLTIIYDLKRRSKIKCSCGFSQINIELFSDRVELKCLNCHSVKLIFAETEEDLSVLEKKDNILLEEKNISCIDSMKENDNAKNKRRI</sequence>
<gene>
    <name evidence="1" type="ORF">SAMN05660923_00293</name>
</gene>
<dbReference type="OrthoDB" id="1678992at2"/>